<protein>
    <submittedName>
        <fullName evidence="4">Uncharacterized protein</fullName>
    </submittedName>
</protein>
<dbReference type="AlphaFoldDB" id="A0A4S4M785"/>
<evidence type="ECO:0000256" key="3">
    <source>
        <dbReference type="SAM" id="MobiDB-lite"/>
    </source>
</evidence>
<feature type="region of interest" description="Disordered" evidence="3">
    <location>
        <begin position="1"/>
        <end position="32"/>
    </location>
</feature>
<keyword evidence="5" id="KW-1185">Reference proteome</keyword>
<accession>A0A4S4M785</accession>
<comment type="subcellular location">
    <subcellularLocation>
        <location evidence="1">Nucleus</location>
    </subcellularLocation>
</comment>
<gene>
    <name evidence="4" type="ORF">EUX98_g8472</name>
</gene>
<sequence>MSANPLQSIQQSAETIDRDLAQEKPLWPLSSYGPAKGAPTLVAGFDESPEELRVKAVTAMKANNFQEYTNYEAQHFSIADQAYQAARKNVQKLYEQAVQRLGTEDASTLAASGPAFGAGANAENAAFGSSTCASAPSNAFGTPSTFGALATGGPV</sequence>
<evidence type="ECO:0000256" key="2">
    <source>
        <dbReference type="ARBA" id="ARBA00023242"/>
    </source>
</evidence>
<dbReference type="Proteomes" id="UP000308730">
    <property type="component" value="Unassembled WGS sequence"/>
</dbReference>
<name>A0A4S4M785_9APHY</name>
<dbReference type="GO" id="GO:0005634">
    <property type="term" value="C:nucleus"/>
    <property type="evidence" value="ECO:0007669"/>
    <property type="project" value="UniProtKB-SubCell"/>
</dbReference>
<dbReference type="OrthoDB" id="20729at2759"/>
<proteinExistence type="predicted"/>
<dbReference type="PANTHER" id="PTHR46527">
    <property type="entry name" value="NUCLEOPORIN-LIKE PROTEIN 2"/>
    <property type="match status" value="1"/>
</dbReference>
<evidence type="ECO:0000313" key="5">
    <source>
        <dbReference type="Proteomes" id="UP000308730"/>
    </source>
</evidence>
<feature type="compositionally biased region" description="Polar residues" evidence="3">
    <location>
        <begin position="1"/>
        <end position="14"/>
    </location>
</feature>
<dbReference type="InterPro" id="IPR051767">
    <property type="entry name" value="Nucleoporin_NUP42"/>
</dbReference>
<reference evidence="4 5" key="1">
    <citation type="submission" date="2019-02" db="EMBL/GenBank/DDBJ databases">
        <title>Genome sequencing of the rare red list fungi Antrodiella citrinella (Flaviporus citrinellus).</title>
        <authorList>
            <person name="Buettner E."/>
            <person name="Kellner H."/>
        </authorList>
    </citation>
    <scope>NUCLEOTIDE SEQUENCE [LARGE SCALE GENOMIC DNA]</scope>
    <source>
        <strain evidence="4 5">DSM 108506</strain>
    </source>
</reference>
<comment type="caution">
    <text evidence="4">The sequence shown here is derived from an EMBL/GenBank/DDBJ whole genome shotgun (WGS) entry which is preliminary data.</text>
</comment>
<dbReference type="PANTHER" id="PTHR46527:SF1">
    <property type="entry name" value="NUCLEOPORIN NUP42"/>
    <property type="match status" value="1"/>
</dbReference>
<organism evidence="4 5">
    <name type="scientific">Antrodiella citrinella</name>
    <dbReference type="NCBI Taxonomy" id="2447956"/>
    <lineage>
        <taxon>Eukaryota</taxon>
        <taxon>Fungi</taxon>
        <taxon>Dikarya</taxon>
        <taxon>Basidiomycota</taxon>
        <taxon>Agaricomycotina</taxon>
        <taxon>Agaricomycetes</taxon>
        <taxon>Polyporales</taxon>
        <taxon>Steccherinaceae</taxon>
        <taxon>Antrodiella</taxon>
    </lineage>
</organism>
<evidence type="ECO:0000256" key="1">
    <source>
        <dbReference type="ARBA" id="ARBA00004123"/>
    </source>
</evidence>
<evidence type="ECO:0000313" key="4">
    <source>
        <dbReference type="EMBL" id="THH21029.1"/>
    </source>
</evidence>
<keyword evidence="2" id="KW-0539">Nucleus</keyword>
<dbReference type="EMBL" id="SGPM01000467">
    <property type="protein sequence ID" value="THH21029.1"/>
    <property type="molecule type" value="Genomic_DNA"/>
</dbReference>